<dbReference type="InterPro" id="IPR029058">
    <property type="entry name" value="AB_hydrolase_fold"/>
</dbReference>
<sequence>MAAYQAADSETKERATIPVEEIDSRVLLVSGTEDSLWSSVELQQIAADRLEEDNNATVDHLVYEEAGHFIRPPYIPLTGALGSGTLTGHAVASHEHWPEVLDTLSTLN</sequence>
<dbReference type="Gene3D" id="3.40.50.1820">
    <property type="entry name" value="alpha/beta hydrolase"/>
    <property type="match status" value="1"/>
</dbReference>
<dbReference type="InterPro" id="IPR014940">
    <property type="entry name" value="BAAT_C"/>
</dbReference>
<accession>A0ABD5VYY4</accession>
<keyword evidence="2" id="KW-0378">Hydrolase</keyword>
<gene>
    <name evidence="2" type="ORF">ACFQQG_10230</name>
</gene>
<keyword evidence="3" id="KW-1185">Reference proteome</keyword>
<feature type="domain" description="BAAT/Acyl-CoA thioester hydrolase C-terminal" evidence="1">
    <location>
        <begin position="5"/>
        <end position="83"/>
    </location>
</feature>
<proteinExistence type="predicted"/>
<protein>
    <submittedName>
        <fullName evidence="2">Acyl-CoA thioester hydrolase/BAAT C-terminal domain-containing protein</fullName>
    </submittedName>
</protein>
<dbReference type="RefSeq" id="WP_382185400.1">
    <property type="nucleotide sequence ID" value="NZ_JBHSZI010000001.1"/>
</dbReference>
<organism evidence="2 3">
    <name type="scientific">Halovenus salina</name>
    <dbReference type="NCBI Taxonomy" id="1510225"/>
    <lineage>
        <taxon>Archaea</taxon>
        <taxon>Methanobacteriati</taxon>
        <taxon>Methanobacteriota</taxon>
        <taxon>Stenosarchaea group</taxon>
        <taxon>Halobacteria</taxon>
        <taxon>Halobacteriales</taxon>
        <taxon>Haloarculaceae</taxon>
        <taxon>Halovenus</taxon>
    </lineage>
</organism>
<evidence type="ECO:0000259" key="1">
    <source>
        <dbReference type="Pfam" id="PF08840"/>
    </source>
</evidence>
<dbReference type="GO" id="GO:0016787">
    <property type="term" value="F:hydrolase activity"/>
    <property type="evidence" value="ECO:0007669"/>
    <property type="project" value="UniProtKB-KW"/>
</dbReference>
<dbReference type="Proteomes" id="UP001596445">
    <property type="component" value="Unassembled WGS sequence"/>
</dbReference>
<evidence type="ECO:0000313" key="3">
    <source>
        <dbReference type="Proteomes" id="UP001596445"/>
    </source>
</evidence>
<dbReference type="SUPFAM" id="SSF53474">
    <property type="entry name" value="alpha/beta-Hydrolases"/>
    <property type="match status" value="1"/>
</dbReference>
<reference evidence="2 3" key="1">
    <citation type="journal article" date="2019" name="Int. J. Syst. Evol. Microbiol.">
        <title>The Global Catalogue of Microorganisms (GCM) 10K type strain sequencing project: providing services to taxonomists for standard genome sequencing and annotation.</title>
        <authorList>
            <consortium name="The Broad Institute Genomics Platform"/>
            <consortium name="The Broad Institute Genome Sequencing Center for Infectious Disease"/>
            <person name="Wu L."/>
            <person name="Ma J."/>
        </authorList>
    </citation>
    <scope>NUCLEOTIDE SEQUENCE [LARGE SCALE GENOMIC DNA]</scope>
    <source>
        <strain evidence="2 3">JCM 30072</strain>
    </source>
</reference>
<evidence type="ECO:0000313" key="2">
    <source>
        <dbReference type="EMBL" id="MFC7058486.1"/>
    </source>
</evidence>
<name>A0ABD5VYY4_9EURY</name>
<dbReference type="EMBL" id="JBHSZI010000001">
    <property type="protein sequence ID" value="MFC7058486.1"/>
    <property type="molecule type" value="Genomic_DNA"/>
</dbReference>
<dbReference type="PANTHER" id="PTHR10824">
    <property type="entry name" value="ACYL-COENZYME A THIOESTERASE-RELATED"/>
    <property type="match status" value="1"/>
</dbReference>
<dbReference type="Pfam" id="PF08840">
    <property type="entry name" value="BAAT_C"/>
    <property type="match status" value="1"/>
</dbReference>
<comment type="caution">
    <text evidence="2">The sequence shown here is derived from an EMBL/GenBank/DDBJ whole genome shotgun (WGS) entry which is preliminary data.</text>
</comment>
<dbReference type="AlphaFoldDB" id="A0ABD5VYY4"/>
<dbReference type="PANTHER" id="PTHR10824:SF4">
    <property type="entry name" value="ACYL-COENZYME A THIOESTERASE 1-LIKE"/>
    <property type="match status" value="1"/>
</dbReference>